<protein>
    <recommendedName>
        <fullName evidence="1">Cyclophilin-like domain-containing protein</fullName>
    </recommendedName>
</protein>
<evidence type="ECO:0000259" key="1">
    <source>
        <dbReference type="Pfam" id="PF18050"/>
    </source>
</evidence>
<gene>
    <name evidence="2" type="ORF">C8N45_102334</name>
</gene>
<dbReference type="SUPFAM" id="SSF50891">
    <property type="entry name" value="Cyclophilin-like"/>
    <property type="match status" value="1"/>
</dbReference>
<reference evidence="2 3" key="1">
    <citation type="submission" date="2018-04" db="EMBL/GenBank/DDBJ databases">
        <title>Genomic Encyclopedia of Archaeal and Bacterial Type Strains, Phase II (KMG-II): from individual species to whole genera.</title>
        <authorList>
            <person name="Goeker M."/>
        </authorList>
    </citation>
    <scope>NUCLEOTIDE SEQUENCE [LARGE SCALE GENOMIC DNA]</scope>
    <source>
        <strain evidence="2 3">DSM 29955</strain>
    </source>
</reference>
<evidence type="ECO:0000313" key="2">
    <source>
        <dbReference type="EMBL" id="PUB17322.1"/>
    </source>
</evidence>
<dbReference type="Proteomes" id="UP000244523">
    <property type="component" value="Unassembled WGS sequence"/>
</dbReference>
<evidence type="ECO:0000313" key="3">
    <source>
        <dbReference type="Proteomes" id="UP000244523"/>
    </source>
</evidence>
<dbReference type="InterPro" id="IPR029000">
    <property type="entry name" value="Cyclophilin-like_dom_sf"/>
</dbReference>
<proteinExistence type="predicted"/>
<sequence>MTSINFIIADAQLSATLDDTMAGQDFAELLPLDLKLTDFHGIEKVADLPRSLDTSGAPESYKPEVGDITRYAPLGQLADLLQTISKIARACPAGCI</sequence>
<comment type="caution">
    <text evidence="2">The sequence shown here is derived from an EMBL/GenBank/DDBJ whole genome shotgun (WGS) entry which is preliminary data.</text>
</comment>
<keyword evidence="3" id="KW-1185">Reference proteome</keyword>
<dbReference type="AlphaFoldDB" id="A0A2T6KM78"/>
<dbReference type="InterPro" id="IPR041183">
    <property type="entry name" value="Cyclophilin-like"/>
</dbReference>
<dbReference type="EMBL" id="QBUD01000002">
    <property type="protein sequence ID" value="PUB17322.1"/>
    <property type="molecule type" value="Genomic_DNA"/>
</dbReference>
<organism evidence="2 3">
    <name type="scientific">Yoonia sediminilitoris</name>
    <dbReference type="NCBI Taxonomy" id="1286148"/>
    <lineage>
        <taxon>Bacteria</taxon>
        <taxon>Pseudomonadati</taxon>
        <taxon>Pseudomonadota</taxon>
        <taxon>Alphaproteobacteria</taxon>
        <taxon>Rhodobacterales</taxon>
        <taxon>Paracoccaceae</taxon>
        <taxon>Yoonia</taxon>
    </lineage>
</organism>
<dbReference type="Pfam" id="PF18050">
    <property type="entry name" value="Cyclophil_like2"/>
    <property type="match status" value="1"/>
</dbReference>
<accession>A0A2T6KM78</accession>
<feature type="domain" description="Cyclophilin-like" evidence="1">
    <location>
        <begin position="7"/>
        <end position="78"/>
    </location>
</feature>
<name>A0A2T6KM78_9RHOB</name>